<dbReference type="PANTHER" id="PTHR43280:SF2">
    <property type="entry name" value="HTH-TYPE TRANSCRIPTIONAL REGULATOR EXSA"/>
    <property type="match status" value="1"/>
</dbReference>
<protein>
    <submittedName>
        <fullName evidence="5">Helix-turn-helix transcriptional regulator</fullName>
    </submittedName>
</protein>
<dbReference type="RefSeq" id="WP_187963945.1">
    <property type="nucleotide sequence ID" value="NZ_JACVDC010000003.1"/>
</dbReference>
<dbReference type="PANTHER" id="PTHR43280">
    <property type="entry name" value="ARAC-FAMILY TRANSCRIPTIONAL REGULATOR"/>
    <property type="match status" value="1"/>
</dbReference>
<dbReference type="PROSITE" id="PS00041">
    <property type="entry name" value="HTH_ARAC_FAMILY_1"/>
    <property type="match status" value="1"/>
</dbReference>
<name>A0A926JPA7_9FLAO</name>
<dbReference type="PRINTS" id="PR00032">
    <property type="entry name" value="HTHARAC"/>
</dbReference>
<comment type="caution">
    <text evidence="5">The sequence shown here is derived from an EMBL/GenBank/DDBJ whole genome shotgun (WGS) entry which is preliminary data.</text>
</comment>
<dbReference type="AlphaFoldDB" id="A0A926JPA7"/>
<proteinExistence type="predicted"/>
<dbReference type="Gene3D" id="1.10.10.60">
    <property type="entry name" value="Homeodomain-like"/>
    <property type="match status" value="2"/>
</dbReference>
<dbReference type="EMBL" id="JACVDC010000003">
    <property type="protein sequence ID" value="MBC9794787.1"/>
    <property type="molecule type" value="Genomic_DNA"/>
</dbReference>
<evidence type="ECO:0000313" key="6">
    <source>
        <dbReference type="Proteomes" id="UP000653730"/>
    </source>
</evidence>
<reference evidence="5 6" key="1">
    <citation type="submission" date="2020-09" db="EMBL/GenBank/DDBJ databases">
        <title>Sinomicrobium weinanense sp. nov., a halophilic bacteria isolated from saline-alkali soil.</title>
        <authorList>
            <person name="Wu P."/>
            <person name="Ren H."/>
            <person name="Mei Y."/>
            <person name="Liang Y."/>
            <person name="Chen Z."/>
        </authorList>
    </citation>
    <scope>NUCLEOTIDE SEQUENCE [LARGE SCALE GENOMIC DNA]</scope>
    <source>
        <strain evidence="5 6">FJxs</strain>
    </source>
</reference>
<keyword evidence="1" id="KW-0805">Transcription regulation</keyword>
<evidence type="ECO:0000256" key="1">
    <source>
        <dbReference type="ARBA" id="ARBA00023015"/>
    </source>
</evidence>
<dbReference type="Proteomes" id="UP000653730">
    <property type="component" value="Unassembled WGS sequence"/>
</dbReference>
<dbReference type="InterPro" id="IPR018060">
    <property type="entry name" value="HTH_AraC"/>
</dbReference>
<dbReference type="SUPFAM" id="SSF46689">
    <property type="entry name" value="Homeodomain-like"/>
    <property type="match status" value="1"/>
</dbReference>
<dbReference type="PROSITE" id="PS01124">
    <property type="entry name" value="HTH_ARAC_FAMILY_2"/>
    <property type="match status" value="1"/>
</dbReference>
<accession>A0A926JPA7</accession>
<dbReference type="GO" id="GO:0003700">
    <property type="term" value="F:DNA-binding transcription factor activity"/>
    <property type="evidence" value="ECO:0007669"/>
    <property type="project" value="InterPro"/>
</dbReference>
<keyword evidence="3" id="KW-0804">Transcription</keyword>
<dbReference type="GO" id="GO:0043565">
    <property type="term" value="F:sequence-specific DNA binding"/>
    <property type="evidence" value="ECO:0007669"/>
    <property type="project" value="InterPro"/>
</dbReference>
<keyword evidence="6" id="KW-1185">Reference proteome</keyword>
<sequence>MENEVPMLADTLVNDTLTQKMTLIRLKSNVLELGILHIGQISSLLTAYFSNSDIQYQPVNSTLEHEDVDMVLINDNPDVPPAGSLLKGIRNLKPVVTYMEAFYSRPKAGYIHTSLIPVLISYLFKIKEAVIFQNTKKTRNNVFLKQVNKVIEEHIDDHTLSMKKLSDLLYMSRSSFSKKIKSYTGLKPTEYINRYKLNKSKHLLVITNWQISRIADVLGFSSQHYYCRLFKRQEGVSPSKYRYDNQYGL</sequence>
<evidence type="ECO:0000259" key="4">
    <source>
        <dbReference type="PROSITE" id="PS01124"/>
    </source>
</evidence>
<dbReference type="SMART" id="SM00342">
    <property type="entry name" value="HTH_ARAC"/>
    <property type="match status" value="1"/>
</dbReference>
<dbReference type="InterPro" id="IPR009057">
    <property type="entry name" value="Homeodomain-like_sf"/>
</dbReference>
<dbReference type="Pfam" id="PF12833">
    <property type="entry name" value="HTH_18"/>
    <property type="match status" value="1"/>
</dbReference>
<evidence type="ECO:0000256" key="2">
    <source>
        <dbReference type="ARBA" id="ARBA00023125"/>
    </source>
</evidence>
<dbReference type="InterPro" id="IPR020449">
    <property type="entry name" value="Tscrpt_reg_AraC-type_HTH"/>
</dbReference>
<gene>
    <name evidence="5" type="ORF">IBL28_02310</name>
</gene>
<evidence type="ECO:0000256" key="3">
    <source>
        <dbReference type="ARBA" id="ARBA00023163"/>
    </source>
</evidence>
<feature type="domain" description="HTH araC/xylS-type" evidence="4">
    <location>
        <begin position="145"/>
        <end position="244"/>
    </location>
</feature>
<organism evidence="5 6">
    <name type="scientific">Sinomicrobium weinanense</name>
    <dbReference type="NCBI Taxonomy" id="2842200"/>
    <lineage>
        <taxon>Bacteria</taxon>
        <taxon>Pseudomonadati</taxon>
        <taxon>Bacteroidota</taxon>
        <taxon>Flavobacteriia</taxon>
        <taxon>Flavobacteriales</taxon>
        <taxon>Flavobacteriaceae</taxon>
        <taxon>Sinomicrobium</taxon>
    </lineage>
</organism>
<keyword evidence="2" id="KW-0238">DNA-binding</keyword>
<dbReference type="InterPro" id="IPR018062">
    <property type="entry name" value="HTH_AraC-typ_CS"/>
</dbReference>
<evidence type="ECO:0000313" key="5">
    <source>
        <dbReference type="EMBL" id="MBC9794787.1"/>
    </source>
</evidence>